<feature type="region of interest" description="Disordered" evidence="3">
    <location>
        <begin position="616"/>
        <end position="638"/>
    </location>
</feature>
<keyword evidence="4" id="KW-0472">Membrane</keyword>
<keyword evidence="4" id="KW-1133">Transmembrane helix</keyword>
<evidence type="ECO:0000259" key="6">
    <source>
        <dbReference type="PROSITE" id="PS50853"/>
    </source>
</evidence>
<keyword evidence="8" id="KW-1185">Reference proteome</keyword>
<dbReference type="InterPro" id="IPR013783">
    <property type="entry name" value="Ig-like_fold"/>
</dbReference>
<feature type="domain" description="Fibronectin type-III" evidence="6">
    <location>
        <begin position="441"/>
        <end position="541"/>
    </location>
</feature>
<keyword evidence="4" id="KW-0812">Transmembrane</keyword>
<dbReference type="InterPro" id="IPR051622">
    <property type="entry name" value="R-tyr_protein_phosphatases"/>
</dbReference>
<dbReference type="InterPro" id="IPR003961">
    <property type="entry name" value="FN3_dom"/>
</dbReference>
<evidence type="ECO:0000256" key="3">
    <source>
        <dbReference type="SAM" id="MobiDB-lite"/>
    </source>
</evidence>
<reference evidence="7" key="2">
    <citation type="submission" date="2025-09" db="UniProtKB">
        <authorList>
            <consortium name="Ensembl"/>
        </authorList>
    </citation>
    <scope>IDENTIFICATION</scope>
</reference>
<feature type="transmembrane region" description="Helical" evidence="4">
    <location>
        <begin position="546"/>
        <end position="572"/>
    </location>
</feature>
<keyword evidence="5" id="KW-0732">Signal</keyword>
<dbReference type="PANTHER" id="PTHR24051">
    <property type="entry name" value="SUSHI DOMAIN-CONTAINING PROTEIN 1"/>
    <property type="match status" value="1"/>
</dbReference>
<dbReference type="PANTHER" id="PTHR24051:SF6">
    <property type="entry name" value="FIBRONECTIN TYPE-III DOMAIN-CONTAINING PROTEIN-RELATED"/>
    <property type="match status" value="1"/>
</dbReference>
<proteinExistence type="predicted"/>
<dbReference type="SUPFAM" id="SSF49265">
    <property type="entry name" value="Fibronectin type III"/>
    <property type="match status" value="1"/>
</dbReference>
<accession>A0A8C3QFS3</accession>
<evidence type="ECO:0000313" key="8">
    <source>
        <dbReference type="Proteomes" id="UP000694396"/>
    </source>
</evidence>
<reference evidence="7" key="1">
    <citation type="submission" date="2025-08" db="UniProtKB">
        <authorList>
            <consortium name="Ensembl"/>
        </authorList>
    </citation>
    <scope>IDENTIFICATION</scope>
</reference>
<dbReference type="PROSITE" id="PS50853">
    <property type="entry name" value="FN3"/>
    <property type="match status" value="1"/>
</dbReference>
<evidence type="ECO:0000256" key="4">
    <source>
        <dbReference type="SAM" id="Phobius"/>
    </source>
</evidence>
<protein>
    <recommendedName>
        <fullName evidence="6">Fibronectin type-III domain-containing protein</fullName>
    </recommendedName>
</protein>
<dbReference type="AlphaFoldDB" id="A0A8C3QFS3"/>
<dbReference type="Ensembl" id="ENSCRFT00000003119.1">
    <property type="protein sequence ID" value="ENSCRFP00000002995.1"/>
    <property type="gene ID" value="ENSCRFG00000002453.1"/>
</dbReference>
<feature type="chain" id="PRO_5034449312" description="Fibronectin type-III domain-containing protein" evidence="5">
    <location>
        <begin position="23"/>
        <end position="638"/>
    </location>
</feature>
<keyword evidence="2" id="KW-1015">Disulfide bond</keyword>
<evidence type="ECO:0000256" key="1">
    <source>
        <dbReference type="ARBA" id="ARBA00022737"/>
    </source>
</evidence>
<evidence type="ECO:0000313" key="7">
    <source>
        <dbReference type="Ensembl" id="ENSCRFP00000002995.1"/>
    </source>
</evidence>
<name>A0A8C3QFS3_9PASS</name>
<evidence type="ECO:0000256" key="5">
    <source>
        <dbReference type="SAM" id="SignalP"/>
    </source>
</evidence>
<organism evidence="7 8">
    <name type="scientific">Cyanoderma ruficeps</name>
    <name type="common">rufous-capped babbler</name>
    <dbReference type="NCBI Taxonomy" id="181631"/>
    <lineage>
        <taxon>Eukaryota</taxon>
        <taxon>Metazoa</taxon>
        <taxon>Chordata</taxon>
        <taxon>Craniata</taxon>
        <taxon>Vertebrata</taxon>
        <taxon>Euteleostomi</taxon>
        <taxon>Archelosauria</taxon>
        <taxon>Archosauria</taxon>
        <taxon>Dinosauria</taxon>
        <taxon>Saurischia</taxon>
        <taxon>Theropoda</taxon>
        <taxon>Coelurosauria</taxon>
        <taxon>Aves</taxon>
        <taxon>Neognathae</taxon>
        <taxon>Neoaves</taxon>
        <taxon>Telluraves</taxon>
        <taxon>Australaves</taxon>
        <taxon>Passeriformes</taxon>
        <taxon>Sylvioidea</taxon>
        <taxon>Timaliidae</taxon>
        <taxon>Cyanoderma</taxon>
    </lineage>
</organism>
<sequence length="638" mass="72448">MALPALALTFFLALALLLLAQGQVRHGPVTPWVHKEAGKCKAPSDWDPKLRFNPKKEKYALNEVMQLSCAGDFVPSIPLIQCISRGAQVLWNETATCKETKCQRPAWWDPRLQLAPAHDSYMENEEVTLSCSNGFQPSFTHVKCANRVQQLNYSVSLKGDMWLGRKDNGVWIQVQGNIVCIETCQKPHWDSRLRVEPDQKSYKKNEEVMLSCPKGFQPPFSHVKCTGKALSIINGNPVYREAWNGRDSRGSWINIQPKFRVQCFEKCQKPQWDPRLIFDREQETFNPNEVMKMRCPEGYWPPPMEIKCETLKPREGSVIPHSVWVVRNGTDVWRLMTENLTCVDVLQVVPETLKISSTSIKLNWTCRLPDMCQRIRARCRLEQHSSSNCKAEEVKGEEILQGHEGTFTCSPLQPFTVYSVTISLLPSTILYTRLLRTKEIVPDKPEDLWLDSSRGSFRWKALSSCKGEIIGYQLNITTMRAEDGSFLEFSRVLVNQSVFEYVPPHQTPGRKYFVTVQGLTAAGAGAASELEFQNYVRVPGQSPDPWPWSAVTVVVVVVLLIPLSAGILWFVLSRRKRALPSKAEEDHYTELQPYENVHGDNYCVIETFLEKDADKCGQAGEPFPKPLPLLESSGESEQ</sequence>
<dbReference type="Gene3D" id="2.60.40.10">
    <property type="entry name" value="Immunoglobulins"/>
    <property type="match status" value="1"/>
</dbReference>
<feature type="signal peptide" evidence="5">
    <location>
        <begin position="1"/>
        <end position="22"/>
    </location>
</feature>
<dbReference type="InterPro" id="IPR036116">
    <property type="entry name" value="FN3_sf"/>
</dbReference>
<keyword evidence="1" id="KW-0677">Repeat</keyword>
<evidence type="ECO:0000256" key="2">
    <source>
        <dbReference type="ARBA" id="ARBA00023157"/>
    </source>
</evidence>
<dbReference type="Proteomes" id="UP000694396">
    <property type="component" value="Unplaced"/>
</dbReference>